<dbReference type="Pfam" id="PF02634">
    <property type="entry name" value="FdhD-NarQ"/>
    <property type="match status" value="1"/>
</dbReference>
<evidence type="ECO:0000256" key="2">
    <source>
        <dbReference type="ARBA" id="ARBA00023150"/>
    </source>
</evidence>
<dbReference type="RefSeq" id="WP_050356360.1">
    <property type="nucleotide sequence ID" value="NZ_LGSS01000019.1"/>
</dbReference>
<dbReference type="EMBL" id="LGSS01000019">
    <property type="protein sequence ID" value="KNF07274.1"/>
    <property type="molecule type" value="Genomic_DNA"/>
</dbReference>
<dbReference type="PANTHER" id="PTHR30592:SF1">
    <property type="entry name" value="SULFUR CARRIER PROTEIN FDHD"/>
    <property type="match status" value="1"/>
</dbReference>
<gene>
    <name evidence="3 4" type="primary">fdhD</name>
    <name evidence="4" type="ORF">CLPU_19c00100</name>
</gene>
<dbReference type="InterPro" id="IPR003786">
    <property type="entry name" value="FdhD"/>
</dbReference>
<dbReference type="HAMAP" id="MF_00187">
    <property type="entry name" value="FdhD"/>
    <property type="match status" value="1"/>
</dbReference>
<dbReference type="NCBIfam" id="TIGR00129">
    <property type="entry name" value="fdhD_narQ"/>
    <property type="match status" value="1"/>
</dbReference>
<comment type="function">
    <text evidence="3">Required for formate dehydrogenase (FDH) activity. Acts as a sulfur carrier protein that transfers sulfur from IscS to the molybdenum cofactor prior to its insertion into FDH.</text>
</comment>
<evidence type="ECO:0000256" key="1">
    <source>
        <dbReference type="ARBA" id="ARBA00022490"/>
    </source>
</evidence>
<feature type="binding site" evidence="3">
    <location>
        <begin position="243"/>
        <end position="248"/>
    </location>
    <ligand>
        <name>Mo-bis(molybdopterin guanine dinucleotide)</name>
        <dbReference type="ChEBI" id="CHEBI:60539"/>
    </ligand>
</feature>
<sequence length="260" mass="29474">MNEVKEVDIIRIKDNDVAEETDEVIVEYPFTIFLNDNEFITLLCTPSSLEHLAIGFLHSEGLIGTKEDILDVKIDHKKGIAYVYTKNKTNLKEKLYGKRTITTGCGKGTVFYNVIDSFKSKKIKHDFKIDKEDIIRLIRIFNKESELFLKTGGVHSCALCDKDNILIFEEDIGRHNALDKILGKTLMEDIDLKDKMILTSGRISSEVLIKVAKRGIPAIISRSAPTNLTVEMAKDLNITLIGFVRGRKMNIYSNFPSLNF</sequence>
<accession>A0A0L0W6Y5</accession>
<feature type="active site" description="Cysteine persulfide intermediate" evidence="3">
    <location>
        <position position="105"/>
    </location>
</feature>
<evidence type="ECO:0000256" key="3">
    <source>
        <dbReference type="HAMAP-Rule" id="MF_00187"/>
    </source>
</evidence>
<dbReference type="GO" id="GO:0006777">
    <property type="term" value="P:Mo-molybdopterin cofactor biosynthetic process"/>
    <property type="evidence" value="ECO:0007669"/>
    <property type="project" value="UniProtKB-UniRule"/>
</dbReference>
<evidence type="ECO:0000313" key="4">
    <source>
        <dbReference type="EMBL" id="KNF07274.1"/>
    </source>
</evidence>
<dbReference type="PIRSF" id="PIRSF015626">
    <property type="entry name" value="FdhD"/>
    <property type="match status" value="1"/>
</dbReference>
<name>A0A0L0W6Y5_GOTPU</name>
<dbReference type="OrthoDB" id="9782042at2"/>
<dbReference type="Gene3D" id="3.40.140.10">
    <property type="entry name" value="Cytidine Deaminase, domain 2"/>
    <property type="match status" value="1"/>
</dbReference>
<proteinExistence type="inferred from homology"/>
<dbReference type="InterPro" id="IPR016193">
    <property type="entry name" value="Cytidine_deaminase-like"/>
</dbReference>
<comment type="subcellular location">
    <subcellularLocation>
        <location evidence="3">Cytoplasm</location>
    </subcellularLocation>
</comment>
<dbReference type="Gene3D" id="3.10.20.10">
    <property type="match status" value="1"/>
</dbReference>
<protein>
    <recommendedName>
        <fullName evidence="3">Sulfur carrier protein FdhD</fullName>
    </recommendedName>
</protein>
<dbReference type="AlphaFoldDB" id="A0A0L0W6Y5"/>
<dbReference type="GO" id="GO:0016783">
    <property type="term" value="F:sulfurtransferase activity"/>
    <property type="evidence" value="ECO:0007669"/>
    <property type="project" value="InterPro"/>
</dbReference>
<dbReference type="STRING" id="1503.CLPU_19c00100"/>
<dbReference type="SUPFAM" id="SSF53927">
    <property type="entry name" value="Cytidine deaminase-like"/>
    <property type="match status" value="1"/>
</dbReference>
<evidence type="ECO:0000313" key="5">
    <source>
        <dbReference type="Proteomes" id="UP000037267"/>
    </source>
</evidence>
<comment type="similarity">
    <text evidence="3">Belongs to the FdhD family.</text>
</comment>
<comment type="caution">
    <text evidence="4">The sequence shown here is derived from an EMBL/GenBank/DDBJ whole genome shotgun (WGS) entry which is preliminary data.</text>
</comment>
<dbReference type="GO" id="GO:0097163">
    <property type="term" value="F:sulfur carrier activity"/>
    <property type="evidence" value="ECO:0007669"/>
    <property type="project" value="UniProtKB-UniRule"/>
</dbReference>
<dbReference type="Proteomes" id="UP000037267">
    <property type="component" value="Unassembled WGS sequence"/>
</dbReference>
<dbReference type="GO" id="GO:0005737">
    <property type="term" value="C:cytoplasm"/>
    <property type="evidence" value="ECO:0007669"/>
    <property type="project" value="UniProtKB-SubCell"/>
</dbReference>
<reference evidence="5" key="1">
    <citation type="submission" date="2015-07" db="EMBL/GenBank/DDBJ databases">
        <title>Draft genome sequence of the purine-degrading Gottschalkia purinilyticum DSM 1384 (formerly Clostridium purinilyticum).</title>
        <authorList>
            <person name="Poehlein A."/>
            <person name="Schiel-Bengelsdorf B."/>
            <person name="Bengelsdorf F.R."/>
            <person name="Daniel R."/>
            <person name="Duerre P."/>
        </authorList>
    </citation>
    <scope>NUCLEOTIDE SEQUENCE [LARGE SCALE GENOMIC DNA]</scope>
    <source>
        <strain evidence="5">DSM 1384</strain>
    </source>
</reference>
<keyword evidence="2 3" id="KW-0501">Molybdenum cofactor biosynthesis</keyword>
<organism evidence="4 5">
    <name type="scientific">Gottschalkia purinilytica</name>
    <name type="common">Clostridium purinilyticum</name>
    <dbReference type="NCBI Taxonomy" id="1503"/>
    <lineage>
        <taxon>Bacteria</taxon>
        <taxon>Bacillati</taxon>
        <taxon>Bacillota</taxon>
        <taxon>Tissierellia</taxon>
        <taxon>Tissierellales</taxon>
        <taxon>Gottschalkiaceae</taxon>
        <taxon>Gottschalkia</taxon>
    </lineage>
</organism>
<keyword evidence="1 3" id="KW-0963">Cytoplasm</keyword>
<dbReference type="PANTHER" id="PTHR30592">
    <property type="entry name" value="FORMATE DEHYDROGENASE"/>
    <property type="match status" value="1"/>
</dbReference>
<keyword evidence="5" id="KW-1185">Reference proteome</keyword>
<dbReference type="PATRIC" id="fig|1503.3.peg.821"/>